<dbReference type="GO" id="GO:0003743">
    <property type="term" value="F:translation initiation factor activity"/>
    <property type="evidence" value="ECO:0007669"/>
    <property type="project" value="UniProtKB-KW"/>
</dbReference>
<name>A0AAW0DF33_9AGAR</name>
<dbReference type="GO" id="GO:0070124">
    <property type="term" value="P:mitochondrial translational initiation"/>
    <property type="evidence" value="ECO:0007669"/>
    <property type="project" value="TreeGrafter"/>
</dbReference>
<dbReference type="InterPro" id="IPR001288">
    <property type="entry name" value="Translation_initiation_fac_3"/>
</dbReference>
<dbReference type="InterPro" id="IPR036788">
    <property type="entry name" value="T_IF-3_C_sf"/>
</dbReference>
<dbReference type="PANTHER" id="PTHR10938">
    <property type="entry name" value="TRANSLATION INITIATION FACTOR IF-3"/>
    <property type="match status" value="1"/>
</dbReference>
<organism evidence="5 6">
    <name type="scientific">Paramarasmius palmivorus</name>
    <dbReference type="NCBI Taxonomy" id="297713"/>
    <lineage>
        <taxon>Eukaryota</taxon>
        <taxon>Fungi</taxon>
        <taxon>Dikarya</taxon>
        <taxon>Basidiomycota</taxon>
        <taxon>Agaricomycotina</taxon>
        <taxon>Agaricomycetes</taxon>
        <taxon>Agaricomycetidae</taxon>
        <taxon>Agaricales</taxon>
        <taxon>Marasmiineae</taxon>
        <taxon>Marasmiaceae</taxon>
        <taxon>Paramarasmius</taxon>
    </lineage>
</organism>
<comment type="caution">
    <text evidence="5">The sequence shown here is derived from an EMBL/GenBank/DDBJ whole genome shotgun (WGS) entry which is preliminary data.</text>
</comment>
<dbReference type="AlphaFoldDB" id="A0AAW0DF33"/>
<keyword evidence="3" id="KW-0648">Protein biosynthesis</keyword>
<protein>
    <recommendedName>
        <fullName evidence="7">Translation initiation factor IF-3</fullName>
    </recommendedName>
</protein>
<comment type="similarity">
    <text evidence="1">Belongs to the IF-3 family.</text>
</comment>
<dbReference type="EMBL" id="JAYKXP010000013">
    <property type="protein sequence ID" value="KAK7051319.1"/>
    <property type="molecule type" value="Genomic_DNA"/>
</dbReference>
<evidence type="ECO:0000256" key="4">
    <source>
        <dbReference type="SAM" id="MobiDB-lite"/>
    </source>
</evidence>
<dbReference type="PANTHER" id="PTHR10938:SF0">
    <property type="entry name" value="TRANSLATION INITIATION FACTOR IF-3, MITOCHONDRIAL"/>
    <property type="match status" value="1"/>
</dbReference>
<dbReference type="GO" id="GO:0032790">
    <property type="term" value="P:ribosome disassembly"/>
    <property type="evidence" value="ECO:0007669"/>
    <property type="project" value="TreeGrafter"/>
</dbReference>
<dbReference type="GO" id="GO:0005739">
    <property type="term" value="C:mitochondrion"/>
    <property type="evidence" value="ECO:0007669"/>
    <property type="project" value="TreeGrafter"/>
</dbReference>
<evidence type="ECO:0000256" key="3">
    <source>
        <dbReference type="ARBA" id="ARBA00022917"/>
    </source>
</evidence>
<evidence type="ECO:0000256" key="1">
    <source>
        <dbReference type="ARBA" id="ARBA00005439"/>
    </source>
</evidence>
<sequence length="230" mass="26024">MFAQVVLHSPAFRVAGRRLVTPRVNDALHQISFLQRSLSSQSKQPSNAPASPGPSKVPAEPGKPKNEKIPFSRVKLVDPQSGSLEDKSMSEILANLDRKTHFAELQTTTPFPVVKLISKAEAQERRQKEKEMKKSLAKRNSHKEYQFTWSMAENDLERRMKKAREDISKGGKVDIVFAPKPRQRGPPHKEMRERLQGIRESLLEFGTEWKPMEIKGGMAAIYIQGKSPES</sequence>
<evidence type="ECO:0000313" key="5">
    <source>
        <dbReference type="EMBL" id="KAK7051319.1"/>
    </source>
</evidence>
<gene>
    <name evidence="5" type="ORF">VNI00_004819</name>
</gene>
<dbReference type="Proteomes" id="UP001383192">
    <property type="component" value="Unassembled WGS sequence"/>
</dbReference>
<evidence type="ECO:0000313" key="6">
    <source>
        <dbReference type="Proteomes" id="UP001383192"/>
    </source>
</evidence>
<dbReference type="GO" id="GO:0043022">
    <property type="term" value="F:ribosome binding"/>
    <property type="evidence" value="ECO:0007669"/>
    <property type="project" value="TreeGrafter"/>
</dbReference>
<keyword evidence="2" id="KW-0396">Initiation factor</keyword>
<reference evidence="5 6" key="1">
    <citation type="submission" date="2024-01" db="EMBL/GenBank/DDBJ databases">
        <title>A draft genome for a cacao thread blight-causing isolate of Paramarasmius palmivorus.</title>
        <authorList>
            <person name="Baruah I.K."/>
            <person name="Bukari Y."/>
            <person name="Amoako-Attah I."/>
            <person name="Meinhardt L.W."/>
            <person name="Bailey B.A."/>
            <person name="Cohen S.P."/>
        </authorList>
    </citation>
    <scope>NUCLEOTIDE SEQUENCE [LARGE SCALE GENOMIC DNA]</scope>
    <source>
        <strain evidence="5 6">GH-12</strain>
    </source>
</reference>
<evidence type="ECO:0000256" key="2">
    <source>
        <dbReference type="ARBA" id="ARBA00022540"/>
    </source>
</evidence>
<dbReference type="SUPFAM" id="SSF55200">
    <property type="entry name" value="Translation initiation factor IF3, C-terminal domain"/>
    <property type="match status" value="1"/>
</dbReference>
<feature type="region of interest" description="Disordered" evidence="4">
    <location>
        <begin position="36"/>
        <end position="84"/>
    </location>
</feature>
<evidence type="ECO:0008006" key="7">
    <source>
        <dbReference type="Google" id="ProtNLM"/>
    </source>
</evidence>
<feature type="compositionally biased region" description="Polar residues" evidence="4">
    <location>
        <begin position="36"/>
        <end position="49"/>
    </location>
</feature>
<proteinExistence type="inferred from homology"/>
<accession>A0AAW0DF33</accession>
<keyword evidence="6" id="KW-1185">Reference proteome</keyword>
<dbReference type="Gene3D" id="3.30.110.10">
    <property type="entry name" value="Translation initiation factor 3 (IF-3), C-terminal domain"/>
    <property type="match status" value="1"/>
</dbReference>